<dbReference type="EMBL" id="FWFT01000001">
    <property type="protein sequence ID" value="SLN17218.1"/>
    <property type="molecule type" value="Genomic_DNA"/>
</dbReference>
<accession>A0A1Y5RH22</accession>
<dbReference type="AlphaFoldDB" id="A0A1Y5RH22"/>
<dbReference type="Proteomes" id="UP000193623">
    <property type="component" value="Unassembled WGS sequence"/>
</dbReference>
<name>A0A1Y5RH22_9RHOB</name>
<dbReference type="RefSeq" id="WP_143515324.1">
    <property type="nucleotide sequence ID" value="NZ_FWFT01000001.1"/>
</dbReference>
<proteinExistence type="predicted"/>
<evidence type="ECO:0000313" key="1">
    <source>
        <dbReference type="EMBL" id="SLN17218.1"/>
    </source>
</evidence>
<reference evidence="1 2" key="1">
    <citation type="submission" date="2017-03" db="EMBL/GenBank/DDBJ databases">
        <authorList>
            <person name="Afonso C.L."/>
            <person name="Miller P.J."/>
            <person name="Scott M.A."/>
            <person name="Spackman E."/>
            <person name="Goraichik I."/>
            <person name="Dimitrov K.M."/>
            <person name="Suarez D.L."/>
            <person name="Swayne D.E."/>
        </authorList>
    </citation>
    <scope>NUCLEOTIDE SEQUENCE [LARGE SCALE GENOMIC DNA]</scope>
    <source>
        <strain evidence="1 2">CECT 8397</strain>
    </source>
</reference>
<dbReference type="OrthoDB" id="7862257at2"/>
<evidence type="ECO:0000313" key="2">
    <source>
        <dbReference type="Proteomes" id="UP000193623"/>
    </source>
</evidence>
<organism evidence="1 2">
    <name type="scientific">Pseudooctadecabacter jejudonensis</name>
    <dbReference type="NCBI Taxonomy" id="1391910"/>
    <lineage>
        <taxon>Bacteria</taxon>
        <taxon>Pseudomonadati</taxon>
        <taxon>Pseudomonadota</taxon>
        <taxon>Alphaproteobacteria</taxon>
        <taxon>Rhodobacterales</taxon>
        <taxon>Paracoccaceae</taxon>
        <taxon>Pseudooctadecabacter</taxon>
    </lineage>
</organism>
<gene>
    <name evidence="1" type="ORF">PSJ8397_00521</name>
</gene>
<keyword evidence="2" id="KW-1185">Reference proteome</keyword>
<sequence length="150" mass="15948">MPKRGSNIQQADHIAIPLLNGSAGLAQVALATERAVLLFLTAKPAPHKGQIAPLRAADVVSILPVTRAGLGDTQWPILGYDALPRAVPIDPAALDQDLHDPALVEAFVNALHGLYPWDAFPDPKIFNALLRPDQDGGQLTPSTARLTSQM</sequence>
<protein>
    <submittedName>
        <fullName evidence="1">Uncharacterized protein</fullName>
    </submittedName>
</protein>